<dbReference type="Gene3D" id="1.25.40.420">
    <property type="match status" value="1"/>
</dbReference>
<feature type="domain" description="BTB" evidence="1">
    <location>
        <begin position="347"/>
        <end position="406"/>
    </location>
</feature>
<dbReference type="EMBL" id="JABXBU010002228">
    <property type="protein sequence ID" value="KAF8771296.1"/>
    <property type="molecule type" value="Genomic_DNA"/>
</dbReference>
<evidence type="ECO:0000259" key="1">
    <source>
        <dbReference type="PROSITE" id="PS50097"/>
    </source>
</evidence>
<organism evidence="3 4">
    <name type="scientific">Argiope bruennichi</name>
    <name type="common">Wasp spider</name>
    <name type="synonym">Aranea bruennichi</name>
    <dbReference type="NCBI Taxonomy" id="94029"/>
    <lineage>
        <taxon>Eukaryota</taxon>
        <taxon>Metazoa</taxon>
        <taxon>Ecdysozoa</taxon>
        <taxon>Arthropoda</taxon>
        <taxon>Chelicerata</taxon>
        <taxon>Arachnida</taxon>
        <taxon>Araneae</taxon>
        <taxon>Araneomorphae</taxon>
        <taxon>Entelegynae</taxon>
        <taxon>Araneoidea</taxon>
        <taxon>Araneidae</taxon>
        <taxon>Argiope</taxon>
    </lineage>
</organism>
<name>A0A8T0EE65_ARGBR</name>
<keyword evidence="4" id="KW-1185">Reference proteome</keyword>
<dbReference type="CDD" id="cd18186">
    <property type="entry name" value="BTB_POZ_ZBTB_KLHL-like"/>
    <property type="match status" value="1"/>
</dbReference>
<dbReference type="SUPFAM" id="SSF54695">
    <property type="entry name" value="POZ domain"/>
    <property type="match status" value="1"/>
</dbReference>
<dbReference type="InterPro" id="IPR002083">
    <property type="entry name" value="MATH/TRAF_dom"/>
</dbReference>
<dbReference type="GO" id="GO:0030163">
    <property type="term" value="P:protein catabolic process"/>
    <property type="evidence" value="ECO:0007669"/>
    <property type="project" value="UniProtKB-ARBA"/>
</dbReference>
<dbReference type="SMART" id="SM00225">
    <property type="entry name" value="BTB"/>
    <property type="match status" value="1"/>
</dbReference>
<reference evidence="3" key="2">
    <citation type="submission" date="2020-06" db="EMBL/GenBank/DDBJ databases">
        <authorList>
            <person name="Sheffer M."/>
        </authorList>
    </citation>
    <scope>NUCLEOTIDE SEQUENCE</scope>
</reference>
<dbReference type="SUPFAM" id="SSF49599">
    <property type="entry name" value="TRAF domain-like"/>
    <property type="match status" value="1"/>
</dbReference>
<evidence type="ECO:0000313" key="3">
    <source>
        <dbReference type="EMBL" id="KAF8771296.1"/>
    </source>
</evidence>
<dbReference type="InterPro" id="IPR008974">
    <property type="entry name" value="TRAF-like"/>
</dbReference>
<comment type="caution">
    <text evidence="3">The sequence shown here is derived from an EMBL/GenBank/DDBJ whole genome shotgun (WGS) entry which is preliminary data.</text>
</comment>
<dbReference type="PROSITE" id="PS50097">
    <property type="entry name" value="BTB"/>
    <property type="match status" value="1"/>
</dbReference>
<protein>
    <submittedName>
        <fullName evidence="3">BTB and MATH domain-containing protein 43</fullName>
    </submittedName>
</protein>
<dbReference type="PROSITE" id="PS50144">
    <property type="entry name" value="MATH"/>
    <property type="match status" value="1"/>
</dbReference>
<dbReference type="Proteomes" id="UP000807504">
    <property type="component" value="Unassembled WGS sequence"/>
</dbReference>
<dbReference type="Gene3D" id="3.30.710.10">
    <property type="entry name" value="Potassium Channel Kv1.1, Chain A"/>
    <property type="match status" value="1"/>
</dbReference>
<gene>
    <name evidence="3" type="ORF">HNY73_018735</name>
</gene>
<proteinExistence type="predicted"/>
<evidence type="ECO:0000259" key="2">
    <source>
        <dbReference type="PROSITE" id="PS50144"/>
    </source>
</evidence>
<accession>A0A8T0EE65</accession>
<feature type="domain" description="MATH" evidence="2">
    <location>
        <begin position="11"/>
        <end position="142"/>
    </location>
</feature>
<dbReference type="InterPro" id="IPR000210">
    <property type="entry name" value="BTB/POZ_dom"/>
</dbReference>
<dbReference type="CDD" id="cd00121">
    <property type="entry name" value="MATH"/>
    <property type="match status" value="1"/>
</dbReference>
<dbReference type="PANTHER" id="PTHR24413">
    <property type="entry name" value="SPECKLE-TYPE POZ PROTEIN"/>
    <property type="match status" value="1"/>
</dbReference>
<dbReference type="Pfam" id="PF22486">
    <property type="entry name" value="MATH_2"/>
    <property type="match status" value="1"/>
</dbReference>
<reference evidence="3" key="1">
    <citation type="journal article" date="2020" name="bioRxiv">
        <title>Chromosome-level reference genome of the European wasp spider Argiope bruennichi: a resource for studies on range expansion and evolutionary adaptation.</title>
        <authorList>
            <person name="Sheffer M.M."/>
            <person name="Hoppe A."/>
            <person name="Krehenwinkel H."/>
            <person name="Uhl G."/>
            <person name="Kuss A.W."/>
            <person name="Jensen L."/>
            <person name="Jensen C."/>
            <person name="Gillespie R.G."/>
            <person name="Hoff K.J."/>
            <person name="Prost S."/>
        </authorList>
    </citation>
    <scope>NUCLEOTIDE SEQUENCE</scope>
</reference>
<sequence>MAQKAGEKRKFFTFTWALENASYCWHKNNERLPSPMFVVDGIEKTKWRLSLYPRGMDNAEYISCGLNRLADDTDIDSVEVDFDIAFITEDGTVLKISNVKRHSFQKRSKCYGFDEFEKRYEVFVVKRSIFLPDDILRVRCRIWKSVGEITEKGQWFARTCIGVEKRSFVWNIEKFSKLDPSNVVNYTIKSVLNENPVLSLNLFLTHGSRKTNSIHCKLVCSDQSIKYCTLQMLLLPTSENAIKCCQNEFWFGVSEKAFYCFTLNLTKEKVEKSKNLYLPGDVLSLFCECNFSSGIILEEIVKIIHECPDSQVEQLSAFSNGSKVRKSDSTLVSERNKETLYHDHFLCDIKLKTKTGIFPAHKKVLIDMSPVFEKKLSDNPVEDSNDCIFIDDLEDETVRQVLLYMYAEVVEDLHWKDAYNLYEAAEKYQISSLKSKCTSILKSKLCPENACRVLLLADLHQDSNMLSIVQEFILKHDKDIISSEEWNNLVQENMKLAADILYLKLNE</sequence>
<evidence type="ECO:0000313" key="4">
    <source>
        <dbReference type="Proteomes" id="UP000807504"/>
    </source>
</evidence>
<dbReference type="Gene3D" id="2.60.210.10">
    <property type="entry name" value="Apoptosis, Tumor Necrosis Factor Receptor Associated Protein 2, Chain A"/>
    <property type="match status" value="1"/>
</dbReference>
<dbReference type="Pfam" id="PF00651">
    <property type="entry name" value="BTB"/>
    <property type="match status" value="1"/>
</dbReference>
<dbReference type="AlphaFoldDB" id="A0A8T0EE65"/>
<dbReference type="InterPro" id="IPR011333">
    <property type="entry name" value="SKP1/BTB/POZ_sf"/>
</dbReference>